<dbReference type="Pfam" id="PF16558">
    <property type="entry name" value="AZUL"/>
    <property type="match status" value="1"/>
</dbReference>
<feature type="region of interest" description="Disordered" evidence="6">
    <location>
        <begin position="1129"/>
        <end position="1178"/>
    </location>
</feature>
<dbReference type="Proteomes" id="UP001286456">
    <property type="component" value="Unassembled WGS sequence"/>
</dbReference>
<dbReference type="EC" id="2.3.2.26" evidence="2"/>
<sequence>MTGETPRAADGGHGSGHGSSSSSSSNANNISEIDVLAGLWEQAPFARLPPDAPHELRDFLEDIDNPKRVYSVYKASRRHNFQQLVQKYIVQLREGCGSDHCSTSSCFTCRKRIVGRAPIRRYNTTSARTLATYLATQDNAENGLCPGLRTPKGPPAALKTLAFVPSPKAPLASPKGQVLSSHANSPKGSLSRNGTPRAGSSSSRSGSVDGSMGETRKLTSPAPDGHTQKATQRPGFTIVEEPTSKDHRSFAANVFSTVAFKMLEWLTPASIEELSQRAQSFRGLSDTDSATAVDDGQTPTPKSNQDASAASAEVKTETETDGPLEYIEPIEVGPPEQEIERKEDTGLDGTKRDQHQLAAPPVPRPGAKRRNSNTKLRTASGAKPKRQLSIDPFTSDTLVEDPYSSLLRSPRANGCLSDRTSRGPKTTNSALARPISQLSSAGFFDDVRLEKMPPLRHTELRSKSGLAQLDGTRSSESNGLKGPPVGSGGSSSRSCSNASAHIGDPDSDQEDESQLPQTLSRLNPELVDFICDVIQQDDTAEKHQLEPPTISTSMTRLDDWVPGRTQGRSARRGAVAHPAWLRREWRLFVEQTLFYILSDPRLALRSFAKKGQLYDSQTLWYCMLRMTRVAPSLVFHSLWMAAASLFSPPKSLQSLRSPTSKLFPKHEESLSNAEAGRLVSICLHALIAAAPLMATVAQLTDMSRIRAHGQSLGSPSVAVQPSHICLAYEDCFTNDLALRLARRLFSAIVARRYYDEINESRTIIDEDNEPDVLAPLFSQLDFLNMDPVYILDFSFPDRAIHEARVPILLLDWARAVMLTDWDGNPEVPGNGSFGGALALIEALHKRRHELLLADSQFRAEYFAERLDAVTMPVAWLSHDRTRDRLHLLDFSFMFSPSALVSYFRAINFSRMSRAYEDSASLKEQMDEVSVRSTLDRRFKDVLTRRLRLAAMKYLILEVRRKHIIQDAFDQLWRREERELLRPLKVRLGESTGEMGFDSGGVSQEFFRLAAAELLNPDYGIFTVDSRTQMAWFVPGSMEPEWKLELAGLLVSLAVYNGITLPITFPKALYRKLLGEPVTELHHIADGWVDLARGLTQLLEWDEKEGLVEDVICRTYQFSVTVYGEQITRNMLPPSTTSPKTSSHGTTTKDDPWPQFPQTAAQSSAAPAPQTGNASDDNAPLVTSANRVAYVADYIRYLTSVSVEPQYSAFARGFHRCQHPKALSLLTPPLLQSIVEGVQEIDIAELKQYTRYVGWDANHRTVRDFWSVVRKFDDETKRRLLEFVTASDRVPVGGMENILFVLQKNGDDDTRLPTSYTCYGILLLPEYSDRETLKERLTYSLGNGYGFGFA</sequence>
<dbReference type="GO" id="GO:0061630">
    <property type="term" value="F:ubiquitin protein ligase activity"/>
    <property type="evidence" value="ECO:0007669"/>
    <property type="project" value="UniProtKB-EC"/>
</dbReference>
<dbReference type="PANTHER" id="PTHR45700:SF8">
    <property type="entry name" value="HECT-TYPE E3 UBIQUITIN TRANSFERASE"/>
    <property type="match status" value="1"/>
</dbReference>
<dbReference type="InterPro" id="IPR032353">
    <property type="entry name" value="AZUL"/>
</dbReference>
<feature type="compositionally biased region" description="Polar residues" evidence="6">
    <location>
        <begin position="178"/>
        <end position="194"/>
    </location>
</feature>
<feature type="region of interest" description="Disordered" evidence="6">
    <location>
        <begin position="169"/>
        <end position="236"/>
    </location>
</feature>
<feature type="compositionally biased region" description="Low complexity" evidence="6">
    <location>
        <begin position="490"/>
        <end position="499"/>
    </location>
</feature>
<gene>
    <name evidence="8" type="ORF">B0T19DRAFT_90266</name>
</gene>
<dbReference type="SUPFAM" id="SSF56204">
    <property type="entry name" value="Hect, E3 ligase catalytic domain"/>
    <property type="match status" value="1"/>
</dbReference>
<dbReference type="FunFam" id="3.30.2410.10:FF:000003">
    <property type="entry name" value="probable E3 ubiquitin-protein ligase HERC4 isoform X1"/>
    <property type="match status" value="1"/>
</dbReference>
<keyword evidence="4 5" id="KW-0833">Ubl conjugation pathway</keyword>
<name>A0AAE0IWS2_9PEZI</name>
<evidence type="ECO:0000256" key="1">
    <source>
        <dbReference type="ARBA" id="ARBA00000885"/>
    </source>
</evidence>
<evidence type="ECO:0000259" key="7">
    <source>
        <dbReference type="PROSITE" id="PS50237"/>
    </source>
</evidence>
<dbReference type="InterPro" id="IPR035983">
    <property type="entry name" value="Hect_E3_ubiquitin_ligase"/>
</dbReference>
<evidence type="ECO:0000256" key="5">
    <source>
        <dbReference type="PROSITE-ProRule" id="PRU00104"/>
    </source>
</evidence>
<feature type="region of interest" description="Disordered" evidence="6">
    <location>
        <begin position="1"/>
        <end position="27"/>
    </location>
</feature>
<feature type="compositionally biased region" description="Polar residues" evidence="6">
    <location>
        <begin position="423"/>
        <end position="434"/>
    </location>
</feature>
<feature type="compositionally biased region" description="Low complexity" evidence="6">
    <location>
        <begin position="1155"/>
        <end position="1170"/>
    </location>
</feature>
<dbReference type="GO" id="GO:0000209">
    <property type="term" value="P:protein polyubiquitination"/>
    <property type="evidence" value="ECO:0007669"/>
    <property type="project" value="InterPro"/>
</dbReference>
<feature type="active site" description="Glycyl thioester intermediate" evidence="5">
    <location>
        <position position="1317"/>
    </location>
</feature>
<dbReference type="Gene3D" id="3.30.2410.10">
    <property type="entry name" value="Hect, E3 ligase catalytic domain"/>
    <property type="match status" value="1"/>
</dbReference>
<evidence type="ECO:0000313" key="9">
    <source>
        <dbReference type="Proteomes" id="UP001286456"/>
    </source>
</evidence>
<proteinExistence type="predicted"/>
<dbReference type="SMART" id="SM00119">
    <property type="entry name" value="HECTc"/>
    <property type="match status" value="1"/>
</dbReference>
<comment type="catalytic activity">
    <reaction evidence="1">
        <text>S-ubiquitinyl-[E2 ubiquitin-conjugating enzyme]-L-cysteine + [acceptor protein]-L-lysine = [E2 ubiquitin-conjugating enzyme]-L-cysteine + N(6)-ubiquitinyl-[acceptor protein]-L-lysine.</text>
        <dbReference type="EC" id="2.3.2.26"/>
    </reaction>
</comment>
<evidence type="ECO:0000256" key="4">
    <source>
        <dbReference type="ARBA" id="ARBA00022786"/>
    </source>
</evidence>
<feature type="compositionally biased region" description="Polar residues" evidence="6">
    <location>
        <begin position="297"/>
        <end position="308"/>
    </location>
</feature>
<comment type="caution">
    <text evidence="8">The sequence shown here is derived from an EMBL/GenBank/DDBJ whole genome shotgun (WGS) entry which is preliminary data.</text>
</comment>
<evidence type="ECO:0000256" key="3">
    <source>
        <dbReference type="ARBA" id="ARBA00022679"/>
    </source>
</evidence>
<accession>A0AAE0IWS2</accession>
<dbReference type="Gene3D" id="3.30.2160.10">
    <property type="entry name" value="Hect, E3 ligase catalytic domain"/>
    <property type="match status" value="2"/>
</dbReference>
<dbReference type="PANTHER" id="PTHR45700">
    <property type="entry name" value="UBIQUITIN-PROTEIN LIGASE E3C"/>
    <property type="match status" value="1"/>
</dbReference>
<evidence type="ECO:0000256" key="2">
    <source>
        <dbReference type="ARBA" id="ARBA00012485"/>
    </source>
</evidence>
<dbReference type="InterPro" id="IPR044611">
    <property type="entry name" value="E3A/B/C-like"/>
</dbReference>
<organism evidence="8 9">
    <name type="scientific">Cercophora scortea</name>
    <dbReference type="NCBI Taxonomy" id="314031"/>
    <lineage>
        <taxon>Eukaryota</taxon>
        <taxon>Fungi</taxon>
        <taxon>Dikarya</taxon>
        <taxon>Ascomycota</taxon>
        <taxon>Pezizomycotina</taxon>
        <taxon>Sordariomycetes</taxon>
        <taxon>Sordariomycetidae</taxon>
        <taxon>Sordariales</taxon>
        <taxon>Lasiosphaeriaceae</taxon>
        <taxon>Cercophora</taxon>
    </lineage>
</organism>
<dbReference type="EMBL" id="JAUEPO010000002">
    <property type="protein sequence ID" value="KAK3331971.1"/>
    <property type="molecule type" value="Genomic_DNA"/>
</dbReference>
<dbReference type="InterPro" id="IPR000569">
    <property type="entry name" value="HECT_dom"/>
</dbReference>
<dbReference type="PROSITE" id="PS50237">
    <property type="entry name" value="HECT"/>
    <property type="match status" value="1"/>
</dbReference>
<feature type="compositionally biased region" description="Low complexity" evidence="6">
    <location>
        <begin position="1132"/>
        <end position="1145"/>
    </location>
</feature>
<feature type="region of interest" description="Disordered" evidence="6">
    <location>
        <begin position="454"/>
        <end position="515"/>
    </location>
</feature>
<dbReference type="Gene3D" id="6.10.130.10">
    <property type="entry name" value="Ubiquitin-protein ligase E3A, N-terminal zinc-binding domain (AZUL)"/>
    <property type="match status" value="1"/>
</dbReference>
<evidence type="ECO:0000256" key="6">
    <source>
        <dbReference type="SAM" id="MobiDB-lite"/>
    </source>
</evidence>
<keyword evidence="3" id="KW-0808">Transferase</keyword>
<feature type="region of interest" description="Disordered" evidence="6">
    <location>
        <begin position="282"/>
        <end position="434"/>
    </location>
</feature>
<keyword evidence="9" id="KW-1185">Reference proteome</keyword>
<reference evidence="8" key="1">
    <citation type="journal article" date="2023" name="Mol. Phylogenet. Evol.">
        <title>Genome-scale phylogeny and comparative genomics of the fungal order Sordariales.</title>
        <authorList>
            <person name="Hensen N."/>
            <person name="Bonometti L."/>
            <person name="Westerberg I."/>
            <person name="Brannstrom I.O."/>
            <person name="Guillou S."/>
            <person name="Cros-Aarteil S."/>
            <person name="Calhoun S."/>
            <person name="Haridas S."/>
            <person name="Kuo A."/>
            <person name="Mondo S."/>
            <person name="Pangilinan J."/>
            <person name="Riley R."/>
            <person name="LaButti K."/>
            <person name="Andreopoulos B."/>
            <person name="Lipzen A."/>
            <person name="Chen C."/>
            <person name="Yan M."/>
            <person name="Daum C."/>
            <person name="Ng V."/>
            <person name="Clum A."/>
            <person name="Steindorff A."/>
            <person name="Ohm R.A."/>
            <person name="Martin F."/>
            <person name="Silar P."/>
            <person name="Natvig D.O."/>
            <person name="Lalanne C."/>
            <person name="Gautier V."/>
            <person name="Ament-Velasquez S.L."/>
            <person name="Kruys A."/>
            <person name="Hutchinson M.I."/>
            <person name="Powell A.J."/>
            <person name="Barry K."/>
            <person name="Miller A.N."/>
            <person name="Grigoriev I.V."/>
            <person name="Debuchy R."/>
            <person name="Gladieux P."/>
            <person name="Hiltunen Thoren M."/>
            <person name="Johannesson H."/>
        </authorList>
    </citation>
    <scope>NUCLEOTIDE SEQUENCE</scope>
    <source>
        <strain evidence="8">SMH4131-1</strain>
    </source>
</reference>
<dbReference type="Pfam" id="PF00632">
    <property type="entry name" value="HECT"/>
    <property type="match status" value="1"/>
</dbReference>
<dbReference type="Gene3D" id="3.90.1750.10">
    <property type="entry name" value="Hect, E3 ligase catalytic domains"/>
    <property type="match status" value="2"/>
</dbReference>
<evidence type="ECO:0000313" key="8">
    <source>
        <dbReference type="EMBL" id="KAK3331971.1"/>
    </source>
</evidence>
<feature type="domain" description="HECT" evidence="7">
    <location>
        <begin position="975"/>
        <end position="1349"/>
    </location>
</feature>
<dbReference type="InterPro" id="IPR042556">
    <property type="entry name" value="AZUL_sf"/>
</dbReference>
<protein>
    <recommendedName>
        <fullName evidence="2">HECT-type E3 ubiquitin transferase</fullName>
        <ecNumber evidence="2">2.3.2.26</ecNumber>
    </recommendedName>
</protein>
<feature type="compositionally biased region" description="Low complexity" evidence="6">
    <location>
        <begin position="199"/>
        <end position="213"/>
    </location>
</feature>
<feature type="compositionally biased region" description="Basic and acidic residues" evidence="6">
    <location>
        <begin position="338"/>
        <end position="355"/>
    </location>
</feature>
<reference evidence="8" key="2">
    <citation type="submission" date="2023-06" db="EMBL/GenBank/DDBJ databases">
        <authorList>
            <consortium name="Lawrence Berkeley National Laboratory"/>
            <person name="Haridas S."/>
            <person name="Hensen N."/>
            <person name="Bonometti L."/>
            <person name="Westerberg I."/>
            <person name="Brannstrom I.O."/>
            <person name="Guillou S."/>
            <person name="Cros-Aarteil S."/>
            <person name="Calhoun S."/>
            <person name="Kuo A."/>
            <person name="Mondo S."/>
            <person name="Pangilinan J."/>
            <person name="Riley R."/>
            <person name="Labutti K."/>
            <person name="Andreopoulos B."/>
            <person name="Lipzen A."/>
            <person name="Chen C."/>
            <person name="Yanf M."/>
            <person name="Daum C."/>
            <person name="Ng V."/>
            <person name="Clum A."/>
            <person name="Steindorff A."/>
            <person name="Ohm R."/>
            <person name="Martin F."/>
            <person name="Silar P."/>
            <person name="Natvig D."/>
            <person name="Lalanne C."/>
            <person name="Gautier V."/>
            <person name="Ament-Velasquez S.L."/>
            <person name="Kruys A."/>
            <person name="Hutchinson M.I."/>
            <person name="Powell A.J."/>
            <person name="Barry K."/>
            <person name="Miller A.N."/>
            <person name="Grigoriev I.V."/>
            <person name="Debuchy R."/>
            <person name="Gladieux P."/>
            <person name="Thoren M.H."/>
            <person name="Johannesson H."/>
        </authorList>
    </citation>
    <scope>NUCLEOTIDE SEQUENCE</scope>
    <source>
        <strain evidence="8">SMH4131-1</strain>
    </source>
</reference>